<accession>A0ABW8U1B3</accession>
<dbReference type="EMBL" id="JBEWZF010000002">
    <property type="protein sequence ID" value="MFL0298750.1"/>
    <property type="molecule type" value="Genomic_DNA"/>
</dbReference>
<dbReference type="Proteomes" id="UP001623553">
    <property type="component" value="Unassembled WGS sequence"/>
</dbReference>
<evidence type="ECO:0000313" key="2">
    <source>
        <dbReference type="Proteomes" id="UP001623553"/>
    </source>
</evidence>
<gene>
    <name evidence="1" type="ORF">AAE961_07695</name>
</gene>
<keyword evidence="2" id="KW-1185">Reference proteome</keyword>
<reference evidence="1 2" key="1">
    <citation type="submission" date="2024-07" db="EMBL/GenBank/DDBJ databases">
        <authorList>
            <person name="Pitt A."/>
            <person name="Hahn M.W."/>
        </authorList>
    </citation>
    <scope>NUCLEOTIDE SEQUENCE [LARGE SCALE GENOMIC DNA]</scope>
    <source>
        <strain evidence="1 2">2-BAHN-186B</strain>
    </source>
</reference>
<protein>
    <submittedName>
        <fullName evidence="1">Uncharacterized protein</fullName>
    </submittedName>
</protein>
<proteinExistence type="predicted"/>
<comment type="caution">
    <text evidence="1">The sequence shown here is derived from an EMBL/GenBank/DDBJ whole genome shotgun (WGS) entry which is preliminary data.</text>
</comment>
<sequence>MNFDIVITSCIYPNTFFINSNLTINDRILNTHDNLKWICEFIIKENIQANIYLLESSFIEINNDDLIQLIPAEFKDKIIFTQFCFTDEEKLMIREKGKGYSELLMLKKYVEINNNGDYFLKISGRYKVTNISKLFESSLIQGSSDIILDYSFFFKKCSTIIFCIRKNVFLEYFLTDISLLDDKSGMFIERYFLSILKSPQITKAKFKIRPNFPVFLKSGSYNSTYTFSKQLITDLIYKFP</sequence>
<organism evidence="1 2">
    <name type="scientific">Aquirufa novilacunae</name>
    <dbReference type="NCBI Taxonomy" id="3139305"/>
    <lineage>
        <taxon>Bacteria</taxon>
        <taxon>Pseudomonadati</taxon>
        <taxon>Bacteroidota</taxon>
        <taxon>Cytophagia</taxon>
        <taxon>Cytophagales</taxon>
        <taxon>Flectobacillaceae</taxon>
        <taxon>Aquirufa</taxon>
    </lineage>
</organism>
<name>A0ABW8U1B3_9BACT</name>
<evidence type="ECO:0000313" key="1">
    <source>
        <dbReference type="EMBL" id="MFL0298750.1"/>
    </source>
</evidence>